<protein>
    <submittedName>
        <fullName evidence="2">ATP synthase F0 subunit 8</fullName>
    </submittedName>
</protein>
<keyword evidence="2" id="KW-0496">Mitochondrion</keyword>
<organism evidence="2">
    <name type="scientific">Meimuna kuroiwae</name>
    <dbReference type="NCBI Taxonomy" id="2170269"/>
    <lineage>
        <taxon>Eukaryota</taxon>
        <taxon>Metazoa</taxon>
        <taxon>Ecdysozoa</taxon>
        <taxon>Arthropoda</taxon>
        <taxon>Hexapoda</taxon>
        <taxon>Insecta</taxon>
        <taxon>Pterygota</taxon>
        <taxon>Neoptera</taxon>
        <taxon>Paraneoptera</taxon>
        <taxon>Hemiptera</taxon>
        <taxon>Auchenorrhyncha</taxon>
        <taxon>Cicadoidea</taxon>
        <taxon>Cicadidae</taxon>
        <taxon>Cicadinae</taxon>
        <taxon>Dundubiini</taxon>
        <taxon>Meimuna</taxon>
    </lineage>
</organism>
<name>A0A344ALP4_9HEMI</name>
<gene>
    <name evidence="2" type="primary">atp8</name>
</gene>
<dbReference type="AlphaFoldDB" id="A0A344ALP4"/>
<keyword evidence="1" id="KW-1133">Transmembrane helix</keyword>
<reference evidence="2" key="1">
    <citation type="journal article" date="2018" name="J. Hered.">
        <title>One hundred mitochondrial genomes of cicadas.</title>
        <authorList>
            <person name="Lukasik P."/>
            <person name="Chong R.A."/>
            <person name="Nazario K."/>
            <person name="Matsuura Y."/>
            <person name="Bublitz D."/>
            <person name="Campbell M.A."/>
            <person name="Meyer M."/>
            <person name="Van Leuven J.T."/>
            <person name="Pessacq P."/>
            <person name="Veloso C."/>
            <person name="Simon C."/>
            <person name="McCutcheon J.P."/>
        </authorList>
    </citation>
    <scope>NUCLEOTIDE SEQUENCE</scope>
    <source>
        <strain evidence="2">MEIKUR</strain>
        <tissue evidence="2">Bacteriome and fat body</tissue>
    </source>
</reference>
<proteinExistence type="predicted"/>
<feature type="transmembrane region" description="Helical" evidence="1">
    <location>
        <begin position="6"/>
        <end position="31"/>
    </location>
</feature>
<keyword evidence="1" id="KW-0472">Membrane</keyword>
<accession>A0A344ALP4</accession>
<evidence type="ECO:0000256" key="1">
    <source>
        <dbReference type="SAM" id="Phobius"/>
    </source>
</evidence>
<reference evidence="2" key="2">
    <citation type="journal article" date="2018" name="Proc. Natl. Acad. Sci. U.S.A.">
        <title>Recurrent symbiont recruitment from fungal parasites in cicadas.</title>
        <authorList>
            <person name="Yu M."/>
            <person name="Moriyama M."/>
            <person name="Lukasik P."/>
            <person name="Vanderpool D."/>
            <person name="Tanahashi M."/>
            <person name="Meng X.-Y."/>
            <person name="McCutcheon J.P."/>
            <person name="Fukatsu T."/>
        </authorList>
    </citation>
    <scope>NUCLEOTIDE SEQUENCE</scope>
    <source>
        <strain evidence="2">MEIKUR</strain>
        <tissue evidence="2">Bacteriome and fat body</tissue>
    </source>
</reference>
<sequence length="52" mass="6548">MPQMSPIYWLFLLLYFIFLLMVMITFIYFFFFSYHSMKSLVLSKNVSMNWMW</sequence>
<evidence type="ECO:0000313" key="2">
    <source>
        <dbReference type="EMBL" id="AWV83292.1"/>
    </source>
</evidence>
<keyword evidence="1" id="KW-0812">Transmembrane</keyword>
<dbReference type="EMBL" id="MG737725">
    <property type="protein sequence ID" value="AWV83292.1"/>
    <property type="molecule type" value="Genomic_DNA"/>
</dbReference>
<geneLocation type="mitochondrion" evidence="2"/>